<comment type="caution">
    <text evidence="2">The sequence shown here is derived from an EMBL/GenBank/DDBJ whole genome shotgun (WGS) entry which is preliminary data.</text>
</comment>
<dbReference type="AlphaFoldDB" id="A0AAD4SUU1"/>
<evidence type="ECO:0000256" key="1">
    <source>
        <dbReference type="SAM" id="MobiDB-lite"/>
    </source>
</evidence>
<name>A0AAD4SUU1_9MAGN</name>
<dbReference type="EMBL" id="JAJJMB010008592">
    <property type="protein sequence ID" value="KAI3922772.1"/>
    <property type="molecule type" value="Genomic_DNA"/>
</dbReference>
<keyword evidence="3" id="KW-1185">Reference proteome</keyword>
<proteinExistence type="predicted"/>
<reference evidence="2" key="1">
    <citation type="submission" date="2022-04" db="EMBL/GenBank/DDBJ databases">
        <title>A functionally conserved STORR gene fusion in Papaver species that diverged 16.8 million years ago.</title>
        <authorList>
            <person name="Catania T."/>
        </authorList>
    </citation>
    <scope>NUCLEOTIDE SEQUENCE</scope>
    <source>
        <strain evidence="2">S-188037</strain>
    </source>
</reference>
<protein>
    <submittedName>
        <fullName evidence="2">Uncharacterized protein</fullName>
    </submittedName>
</protein>
<evidence type="ECO:0000313" key="3">
    <source>
        <dbReference type="Proteomes" id="UP001202328"/>
    </source>
</evidence>
<organism evidence="2 3">
    <name type="scientific">Papaver atlanticum</name>
    <dbReference type="NCBI Taxonomy" id="357466"/>
    <lineage>
        <taxon>Eukaryota</taxon>
        <taxon>Viridiplantae</taxon>
        <taxon>Streptophyta</taxon>
        <taxon>Embryophyta</taxon>
        <taxon>Tracheophyta</taxon>
        <taxon>Spermatophyta</taxon>
        <taxon>Magnoliopsida</taxon>
        <taxon>Ranunculales</taxon>
        <taxon>Papaveraceae</taxon>
        <taxon>Papaveroideae</taxon>
        <taxon>Papaver</taxon>
    </lineage>
</organism>
<accession>A0AAD4SUU1</accession>
<dbReference type="Proteomes" id="UP001202328">
    <property type="component" value="Unassembled WGS sequence"/>
</dbReference>
<evidence type="ECO:0000313" key="2">
    <source>
        <dbReference type="EMBL" id="KAI3922772.1"/>
    </source>
</evidence>
<feature type="region of interest" description="Disordered" evidence="1">
    <location>
        <begin position="1"/>
        <end position="74"/>
    </location>
</feature>
<gene>
    <name evidence="2" type="ORF">MKW98_006903</name>
</gene>
<sequence>MSDPYERAKTGRLTFKGGSLGTLKSIDKKKHKKNKKHKPSKEENPSDEIEIVPGDSVVEPDGDGETSAVAGGGGGDIYTIDAAKRLRRKLIVIVNKPKEGSFWNGSWL</sequence>
<feature type="compositionally biased region" description="Basic residues" evidence="1">
    <location>
        <begin position="27"/>
        <end position="39"/>
    </location>
</feature>